<feature type="transmembrane region" description="Helical" evidence="8">
    <location>
        <begin position="291"/>
        <end position="313"/>
    </location>
</feature>
<evidence type="ECO:0000256" key="8">
    <source>
        <dbReference type="SAM" id="Phobius"/>
    </source>
</evidence>
<feature type="domain" description="Sodium/calcium exchanger membrane region" evidence="9">
    <location>
        <begin position="223"/>
        <end position="370"/>
    </location>
</feature>
<dbReference type="GO" id="GO:0005774">
    <property type="term" value="C:vacuolar membrane"/>
    <property type="evidence" value="ECO:0007669"/>
    <property type="project" value="UniProtKB-ARBA"/>
</dbReference>
<feature type="transmembrane region" description="Helical" evidence="8">
    <location>
        <begin position="256"/>
        <end position="279"/>
    </location>
</feature>
<proteinExistence type="inferred from homology"/>
<sequence length="377" mass="42054">GGMKRKEQRFNSKSAGVTSTMLIMAIIGAFTPTLFYQTYASYNMKCRPISCVDDSETSCISCVHSPVDPVTNKLYEDYVTPLMYFSAVVLILSYFIGLWFTLRTHAALVWQTHHAAEHEQTRNLSNLIPKRLVPPNILQQLLPHSPTSPTAQHPPASINSQRSLAVPETNPNDNQTSLSHEQNLHIAAETLGSHGHDDEYEEEEEEEITGHDSPNWGKVKSGIVLLSFTALYSLIAEILVENIDEFVSKSGMTEKFTGLTLIALVPTVTEFVNAISFAINNNIALSLEIGSAYALQVCLLQIPAMVAFSGWYNRGKKGHELKGHTFTWDMFAVIFSVCMLTYTYIEGKSNYFKGSILVLCYLVLMAGFYWAPDRDGY</sequence>
<evidence type="ECO:0000256" key="4">
    <source>
        <dbReference type="ARBA" id="ARBA00022692"/>
    </source>
</evidence>
<comment type="similarity">
    <text evidence="2">Belongs to the Ca(2+):cation antiporter (CaCA) (TC 2.A.19) family.</text>
</comment>
<keyword evidence="7 8" id="KW-0472">Membrane</keyword>
<evidence type="ECO:0000256" key="7">
    <source>
        <dbReference type="ARBA" id="ARBA00023136"/>
    </source>
</evidence>
<feature type="transmembrane region" description="Helical" evidence="8">
    <location>
        <begin position="82"/>
        <end position="102"/>
    </location>
</feature>
<feature type="transmembrane region" description="Helical" evidence="8">
    <location>
        <begin position="351"/>
        <end position="371"/>
    </location>
</feature>
<protein>
    <submittedName>
        <fullName evidence="10">7548_t:CDS:1</fullName>
    </submittedName>
</protein>
<feature type="non-terminal residue" evidence="10">
    <location>
        <position position="1"/>
    </location>
</feature>
<keyword evidence="6" id="KW-0406">Ion transport</keyword>
<accession>A0A9N9CMI5</accession>
<feature type="transmembrane region" description="Helical" evidence="8">
    <location>
        <begin position="325"/>
        <end position="345"/>
    </location>
</feature>
<dbReference type="InterPro" id="IPR004713">
    <property type="entry name" value="CaH_exchang"/>
</dbReference>
<dbReference type="Gene3D" id="1.20.1420.30">
    <property type="entry name" value="NCX, central ion-binding region"/>
    <property type="match status" value="1"/>
</dbReference>
<dbReference type="Pfam" id="PF01699">
    <property type="entry name" value="Na_Ca_ex"/>
    <property type="match status" value="1"/>
</dbReference>
<organism evidence="10 11">
    <name type="scientific">Acaulospora morrowiae</name>
    <dbReference type="NCBI Taxonomy" id="94023"/>
    <lineage>
        <taxon>Eukaryota</taxon>
        <taxon>Fungi</taxon>
        <taxon>Fungi incertae sedis</taxon>
        <taxon>Mucoromycota</taxon>
        <taxon>Glomeromycotina</taxon>
        <taxon>Glomeromycetes</taxon>
        <taxon>Diversisporales</taxon>
        <taxon>Acaulosporaceae</taxon>
        <taxon>Acaulospora</taxon>
    </lineage>
</organism>
<dbReference type="PANTHER" id="PTHR31503:SF10">
    <property type="entry name" value="VNX1 PROTEIN"/>
    <property type="match status" value="1"/>
</dbReference>
<evidence type="ECO:0000256" key="6">
    <source>
        <dbReference type="ARBA" id="ARBA00023065"/>
    </source>
</evidence>
<dbReference type="EMBL" id="CAJVPV010006447">
    <property type="protein sequence ID" value="CAG8605280.1"/>
    <property type="molecule type" value="Genomic_DNA"/>
</dbReference>
<feature type="transmembrane region" description="Helical" evidence="8">
    <location>
        <begin position="21"/>
        <end position="39"/>
    </location>
</feature>
<dbReference type="GO" id="GO:0012505">
    <property type="term" value="C:endomembrane system"/>
    <property type="evidence" value="ECO:0007669"/>
    <property type="project" value="UniProtKB-SubCell"/>
</dbReference>
<dbReference type="PANTHER" id="PTHR31503">
    <property type="entry name" value="VACUOLAR CALCIUM ION TRANSPORTER"/>
    <property type="match status" value="1"/>
</dbReference>
<evidence type="ECO:0000313" key="10">
    <source>
        <dbReference type="EMBL" id="CAG8605280.1"/>
    </source>
</evidence>
<gene>
    <name evidence="10" type="ORF">AMORRO_LOCUS7964</name>
</gene>
<evidence type="ECO:0000256" key="2">
    <source>
        <dbReference type="ARBA" id="ARBA00008170"/>
    </source>
</evidence>
<dbReference type="AlphaFoldDB" id="A0A9N9CMI5"/>
<dbReference type="InterPro" id="IPR044880">
    <property type="entry name" value="NCX_ion-bd_dom_sf"/>
</dbReference>
<evidence type="ECO:0000256" key="3">
    <source>
        <dbReference type="ARBA" id="ARBA00022448"/>
    </source>
</evidence>
<keyword evidence="4 8" id="KW-0812">Transmembrane</keyword>
<reference evidence="10" key="1">
    <citation type="submission" date="2021-06" db="EMBL/GenBank/DDBJ databases">
        <authorList>
            <person name="Kallberg Y."/>
            <person name="Tangrot J."/>
            <person name="Rosling A."/>
        </authorList>
    </citation>
    <scope>NUCLEOTIDE SEQUENCE</scope>
    <source>
        <strain evidence="10">CL551</strain>
    </source>
</reference>
<evidence type="ECO:0000259" key="9">
    <source>
        <dbReference type="Pfam" id="PF01699"/>
    </source>
</evidence>
<dbReference type="OrthoDB" id="16982at2759"/>
<keyword evidence="3" id="KW-0813">Transport</keyword>
<dbReference type="GO" id="GO:0006874">
    <property type="term" value="P:intracellular calcium ion homeostasis"/>
    <property type="evidence" value="ECO:0007669"/>
    <property type="project" value="TreeGrafter"/>
</dbReference>
<name>A0A9N9CMI5_9GLOM</name>
<dbReference type="Proteomes" id="UP000789342">
    <property type="component" value="Unassembled WGS sequence"/>
</dbReference>
<evidence type="ECO:0000256" key="1">
    <source>
        <dbReference type="ARBA" id="ARBA00004127"/>
    </source>
</evidence>
<keyword evidence="5 8" id="KW-1133">Transmembrane helix</keyword>
<dbReference type="GO" id="GO:0015369">
    <property type="term" value="F:calcium:proton antiporter activity"/>
    <property type="evidence" value="ECO:0007669"/>
    <property type="project" value="TreeGrafter"/>
</dbReference>
<evidence type="ECO:0000313" key="11">
    <source>
        <dbReference type="Proteomes" id="UP000789342"/>
    </source>
</evidence>
<comment type="caution">
    <text evidence="10">The sequence shown here is derived from an EMBL/GenBank/DDBJ whole genome shotgun (WGS) entry which is preliminary data.</text>
</comment>
<keyword evidence="11" id="KW-1185">Reference proteome</keyword>
<evidence type="ECO:0000256" key="5">
    <source>
        <dbReference type="ARBA" id="ARBA00022989"/>
    </source>
</evidence>
<dbReference type="InterPro" id="IPR004837">
    <property type="entry name" value="NaCa_Exmemb"/>
</dbReference>
<comment type="subcellular location">
    <subcellularLocation>
        <location evidence="1">Endomembrane system</location>
        <topology evidence="1">Multi-pass membrane protein</topology>
    </subcellularLocation>
</comment>